<comment type="subcellular location">
    <subcellularLocation>
        <location evidence="1">Cell membrane</location>
        <topology evidence="1">Single-pass type I membrane protein</topology>
    </subcellularLocation>
</comment>
<organism evidence="4 5">
    <name type="scientific">Plectus sambesii</name>
    <dbReference type="NCBI Taxonomy" id="2011161"/>
    <lineage>
        <taxon>Eukaryota</taxon>
        <taxon>Metazoa</taxon>
        <taxon>Ecdysozoa</taxon>
        <taxon>Nematoda</taxon>
        <taxon>Chromadorea</taxon>
        <taxon>Plectida</taxon>
        <taxon>Plectina</taxon>
        <taxon>Plectoidea</taxon>
        <taxon>Plectidae</taxon>
        <taxon>Plectus</taxon>
    </lineage>
</organism>
<sequence>MRSWLIFYLAAGVVSAIAPTWDVRCSKETDPIPCRVTEGKENRNDSVSVLLRPHDLRVEPRVKANPVDGGHWLETVLSWETPSQPLQNAKRVTGFQLAIAPLSGAKLNTRYFLFRIPDTVVFTNQFQRFAFTSRGLLQFGQSYEIGVWSLPMPSSIVSDLSLKKVVRMPRDPDSQFELLAPIDCRSKSHEDAARWVSGFRRLDLFVLRRELNVSFVAAPPQYCF</sequence>
<keyword evidence="2" id="KW-0472">Membrane</keyword>
<dbReference type="AlphaFoldDB" id="A0A914URZ9"/>
<accession>A0A914URZ9</accession>
<dbReference type="InterPro" id="IPR038683">
    <property type="entry name" value="IL17RA/B_FnIII-like_1_sf"/>
</dbReference>
<evidence type="ECO:0000256" key="1">
    <source>
        <dbReference type="ARBA" id="ARBA00004251"/>
    </source>
</evidence>
<keyword evidence="2" id="KW-1003">Cell membrane</keyword>
<protein>
    <submittedName>
        <fullName evidence="5">Uncharacterized protein</fullName>
    </submittedName>
</protein>
<keyword evidence="3" id="KW-0732">Signal</keyword>
<evidence type="ECO:0000313" key="4">
    <source>
        <dbReference type="Proteomes" id="UP000887566"/>
    </source>
</evidence>
<dbReference type="GO" id="GO:0005886">
    <property type="term" value="C:plasma membrane"/>
    <property type="evidence" value="ECO:0007669"/>
    <property type="project" value="UniProtKB-SubCell"/>
</dbReference>
<feature type="chain" id="PRO_5037680147" evidence="3">
    <location>
        <begin position="17"/>
        <end position="224"/>
    </location>
</feature>
<dbReference type="Proteomes" id="UP000887566">
    <property type="component" value="Unplaced"/>
</dbReference>
<evidence type="ECO:0000256" key="3">
    <source>
        <dbReference type="SAM" id="SignalP"/>
    </source>
</evidence>
<keyword evidence="4" id="KW-1185">Reference proteome</keyword>
<dbReference type="WBParaSite" id="PSAMB.scaffold12062size2974.g34602.t1">
    <property type="protein sequence ID" value="PSAMB.scaffold12062size2974.g34602.t1"/>
    <property type="gene ID" value="PSAMB.scaffold12062size2974.g34602"/>
</dbReference>
<reference evidence="5" key="1">
    <citation type="submission" date="2022-11" db="UniProtKB">
        <authorList>
            <consortium name="WormBaseParasite"/>
        </authorList>
    </citation>
    <scope>IDENTIFICATION</scope>
</reference>
<dbReference type="Pfam" id="PF25519">
    <property type="entry name" value="ILCR1_N"/>
    <property type="match status" value="1"/>
</dbReference>
<dbReference type="Gene3D" id="2.60.40.2160">
    <property type="entry name" value="Interleukin-17 receptor A/B, fibronectin-III-like domain 1"/>
    <property type="match status" value="1"/>
</dbReference>
<name>A0A914URZ9_9BILA</name>
<feature type="signal peptide" evidence="3">
    <location>
        <begin position="1"/>
        <end position="16"/>
    </location>
</feature>
<proteinExistence type="predicted"/>
<evidence type="ECO:0000256" key="2">
    <source>
        <dbReference type="ARBA" id="ARBA00022475"/>
    </source>
</evidence>
<evidence type="ECO:0000313" key="5">
    <source>
        <dbReference type="WBParaSite" id="PSAMB.scaffold12062size2974.g34602.t1"/>
    </source>
</evidence>